<keyword evidence="2" id="KW-1185">Reference proteome</keyword>
<dbReference type="SUPFAM" id="SSF52540">
    <property type="entry name" value="P-loop containing nucleoside triphosphate hydrolases"/>
    <property type="match status" value="1"/>
</dbReference>
<accession>A0A285K7E5</accession>
<proteinExistence type="predicted"/>
<keyword evidence="1" id="KW-0808">Transferase</keyword>
<dbReference type="RefSeq" id="WP_097327929.1">
    <property type="nucleotide sequence ID" value="NZ_OBDY01000033.1"/>
</dbReference>
<dbReference type="AlphaFoldDB" id="A0A285K7E5"/>
<name>A0A285K7E5_9ACTN</name>
<dbReference type="OrthoDB" id="3237545at2"/>
<dbReference type="GO" id="GO:0016301">
    <property type="term" value="F:kinase activity"/>
    <property type="evidence" value="ECO:0007669"/>
    <property type="project" value="UniProtKB-KW"/>
</dbReference>
<evidence type="ECO:0000313" key="2">
    <source>
        <dbReference type="Proteomes" id="UP000219612"/>
    </source>
</evidence>
<reference evidence="1 2" key="1">
    <citation type="submission" date="2017-09" db="EMBL/GenBank/DDBJ databases">
        <authorList>
            <person name="Ehlers B."/>
            <person name="Leendertz F.H."/>
        </authorList>
    </citation>
    <scope>NUCLEOTIDE SEQUENCE [LARGE SCALE GENOMIC DNA]</scope>
    <source>
        <strain evidence="1 2">CGMCC 4.6857</strain>
    </source>
</reference>
<sequence length="182" mass="19931">MTSADAVIAWARGLSPAAGGTRVVAVEGRSGAGKTELALRLAAALSAPLIRMDDLYPGWDGLRGGVTALHDWVLKPLADGEPVRWRSWDWAADRYAGWHEVPRGDSLVVEGVGCGARVLAPYISGLVWIEVPDALRRERALARDGATYEPHWERWARQEDEFYGTDDVRGRADLIIDGSVER</sequence>
<dbReference type="Gene3D" id="3.40.50.300">
    <property type="entry name" value="P-loop containing nucleotide triphosphate hydrolases"/>
    <property type="match status" value="1"/>
</dbReference>
<dbReference type="EMBL" id="OBDY01000033">
    <property type="protein sequence ID" value="SNY68499.1"/>
    <property type="molecule type" value="Genomic_DNA"/>
</dbReference>
<protein>
    <submittedName>
        <fullName evidence="1">Dephospho-CoA kinase</fullName>
    </submittedName>
</protein>
<evidence type="ECO:0000313" key="1">
    <source>
        <dbReference type="EMBL" id="SNY68499.1"/>
    </source>
</evidence>
<keyword evidence="1" id="KW-0418">Kinase</keyword>
<dbReference type="Proteomes" id="UP000219612">
    <property type="component" value="Unassembled WGS sequence"/>
</dbReference>
<gene>
    <name evidence="1" type="ORF">SAMN05421748_13337</name>
</gene>
<organism evidence="1 2">
    <name type="scientific">Paractinoplanes atraurantiacus</name>
    <dbReference type="NCBI Taxonomy" id="1036182"/>
    <lineage>
        <taxon>Bacteria</taxon>
        <taxon>Bacillati</taxon>
        <taxon>Actinomycetota</taxon>
        <taxon>Actinomycetes</taxon>
        <taxon>Micromonosporales</taxon>
        <taxon>Micromonosporaceae</taxon>
        <taxon>Paractinoplanes</taxon>
    </lineage>
</organism>
<dbReference type="InterPro" id="IPR027417">
    <property type="entry name" value="P-loop_NTPase"/>
</dbReference>